<feature type="region of interest" description="Disordered" evidence="4">
    <location>
        <begin position="281"/>
        <end position="319"/>
    </location>
</feature>
<reference evidence="7" key="1">
    <citation type="journal article" date="2019" name="Int. J. Syst. Evol. Microbiol.">
        <title>The Global Catalogue of Microorganisms (GCM) 10K type strain sequencing project: providing services to taxonomists for standard genome sequencing and annotation.</title>
        <authorList>
            <consortium name="The Broad Institute Genomics Platform"/>
            <consortium name="The Broad Institute Genome Sequencing Center for Infectious Disease"/>
            <person name="Wu L."/>
            <person name="Ma J."/>
        </authorList>
    </citation>
    <scope>NUCLEOTIDE SEQUENCE [LARGE SCALE GENOMIC DNA]</scope>
    <source>
        <strain evidence="7">JCM 17695</strain>
    </source>
</reference>
<dbReference type="PANTHER" id="PTHR46708">
    <property type="entry name" value="TENASCIN"/>
    <property type="match status" value="1"/>
</dbReference>
<keyword evidence="1" id="KW-0677">Repeat</keyword>
<dbReference type="InterPro" id="IPR013783">
    <property type="entry name" value="Ig-like_fold"/>
</dbReference>
<feature type="compositionally biased region" description="Polar residues" evidence="4">
    <location>
        <begin position="25"/>
        <end position="38"/>
    </location>
</feature>
<dbReference type="PANTHER" id="PTHR46708:SF2">
    <property type="entry name" value="FIBRONECTIN TYPE-III DOMAIN-CONTAINING PROTEIN"/>
    <property type="match status" value="1"/>
</dbReference>
<dbReference type="Pfam" id="PF00041">
    <property type="entry name" value="fn3"/>
    <property type="match status" value="4"/>
</dbReference>
<feature type="domain" description="Fibronectin type-III" evidence="5">
    <location>
        <begin position="211"/>
        <end position="296"/>
    </location>
</feature>
<sequence>MPNTSDPSPATTVKTLASPDREDPSTPTGFQSTGTSENSIGLEWVASTDNVAVTGYVVSYGSETVEVEGTSTTITGLTADTEYSFTVVAKDAAGNTSGAAGPVVARTAKAPDRDGPTKPTGLEVTAKTQSSITLGWLPSTDNVGVTGYDVVSGGAVVKTVTGTEATIDGLTPDTAYTYTVVAKDAADNKSAPSDPVTARTDKAPDTQDPTAPGNLRATDATADSIALAWNESSDNVAVTEYEVFQNGTSLGKVTGTTKLVTGLSADTEYTFTVVAYDAAGNDSTPSAPLKARTAKAPDTQKPTAPGTPTVTGTSPTSISLTWGASTDDTAVTGYEVRNGATVVATVTGTSATVANLTPDTEYTFTVVAKDAAGNTSDPSAPVTARTQKQDSTIIEYGFDLTGATFIKSANGTVPLTGGIDADFNLSTGTFEADLALNPTSGNFKLFGFIPATAKIQFAPAGKTTGSIAGGVLKSTSKVTVKLPQVSLMGFPISQSSTCQTKSPATIPLQSKAAFDPLTGGALTGTYTLPTLQGCGTLNNLISALAAGPGNTIAVALTPRPVG</sequence>
<dbReference type="InterPro" id="IPR050991">
    <property type="entry name" value="ECM_Regulatory_Proteins"/>
</dbReference>
<feature type="compositionally biased region" description="Polar residues" evidence="4">
    <location>
        <begin position="1"/>
        <end position="15"/>
    </location>
</feature>
<feature type="domain" description="Fibronectin type-III" evidence="5">
    <location>
        <begin position="118"/>
        <end position="203"/>
    </location>
</feature>
<name>A0ABW2TJD1_9PSEU</name>
<dbReference type="CDD" id="cd00063">
    <property type="entry name" value="FN3"/>
    <property type="match status" value="4"/>
</dbReference>
<evidence type="ECO:0000256" key="2">
    <source>
        <dbReference type="ARBA" id="ARBA00023295"/>
    </source>
</evidence>
<dbReference type="Proteomes" id="UP001596512">
    <property type="component" value="Unassembled WGS sequence"/>
</dbReference>
<protein>
    <submittedName>
        <fullName evidence="6">Fibronectin type III domain-containing protein</fullName>
    </submittedName>
</protein>
<dbReference type="PRINTS" id="PR00014">
    <property type="entry name" value="FNTYPEIII"/>
</dbReference>
<evidence type="ECO:0000313" key="7">
    <source>
        <dbReference type="Proteomes" id="UP001596512"/>
    </source>
</evidence>
<evidence type="ECO:0000256" key="1">
    <source>
        <dbReference type="ARBA" id="ARBA00022737"/>
    </source>
</evidence>
<proteinExistence type="predicted"/>
<feature type="compositionally biased region" description="Low complexity" evidence="4">
    <location>
        <begin position="302"/>
        <end position="317"/>
    </location>
</feature>
<keyword evidence="2" id="KW-0378">Hydrolase</keyword>
<keyword evidence="3" id="KW-0624">Polysaccharide degradation</keyword>
<keyword evidence="2" id="KW-0326">Glycosidase</keyword>
<dbReference type="EMBL" id="JBHTEY010000004">
    <property type="protein sequence ID" value="MFC7613150.1"/>
    <property type="molecule type" value="Genomic_DNA"/>
</dbReference>
<dbReference type="InterPro" id="IPR036116">
    <property type="entry name" value="FN3_sf"/>
</dbReference>
<organism evidence="6 7">
    <name type="scientific">Actinokineospora soli</name>
    <dbReference type="NCBI Taxonomy" id="1048753"/>
    <lineage>
        <taxon>Bacteria</taxon>
        <taxon>Bacillati</taxon>
        <taxon>Actinomycetota</taxon>
        <taxon>Actinomycetes</taxon>
        <taxon>Pseudonocardiales</taxon>
        <taxon>Pseudonocardiaceae</taxon>
        <taxon>Actinokineospora</taxon>
    </lineage>
</organism>
<feature type="domain" description="Fibronectin type-III" evidence="5">
    <location>
        <begin position="26"/>
        <end position="110"/>
    </location>
</feature>
<evidence type="ECO:0000256" key="3">
    <source>
        <dbReference type="ARBA" id="ARBA00023326"/>
    </source>
</evidence>
<accession>A0ABW2TJD1</accession>
<keyword evidence="7" id="KW-1185">Reference proteome</keyword>
<feature type="domain" description="Fibronectin type-III" evidence="5">
    <location>
        <begin position="304"/>
        <end position="389"/>
    </location>
</feature>
<keyword evidence="3" id="KW-0119">Carbohydrate metabolism</keyword>
<dbReference type="SUPFAM" id="SSF49265">
    <property type="entry name" value="Fibronectin type III"/>
    <property type="match status" value="2"/>
</dbReference>
<dbReference type="Gene3D" id="2.60.40.10">
    <property type="entry name" value="Immunoglobulins"/>
    <property type="match status" value="4"/>
</dbReference>
<evidence type="ECO:0000313" key="6">
    <source>
        <dbReference type="EMBL" id="MFC7613150.1"/>
    </source>
</evidence>
<feature type="region of interest" description="Disordered" evidence="4">
    <location>
        <begin position="1"/>
        <end position="38"/>
    </location>
</feature>
<evidence type="ECO:0000256" key="4">
    <source>
        <dbReference type="SAM" id="MobiDB-lite"/>
    </source>
</evidence>
<dbReference type="SMART" id="SM00060">
    <property type="entry name" value="FN3"/>
    <property type="match status" value="4"/>
</dbReference>
<gene>
    <name evidence="6" type="ORF">ACFQV2_05475</name>
</gene>
<dbReference type="InterPro" id="IPR003961">
    <property type="entry name" value="FN3_dom"/>
</dbReference>
<dbReference type="PROSITE" id="PS50853">
    <property type="entry name" value="FN3"/>
    <property type="match status" value="4"/>
</dbReference>
<evidence type="ECO:0000259" key="5">
    <source>
        <dbReference type="PROSITE" id="PS50853"/>
    </source>
</evidence>
<comment type="caution">
    <text evidence="6">The sequence shown here is derived from an EMBL/GenBank/DDBJ whole genome shotgun (WGS) entry which is preliminary data.</text>
</comment>
<feature type="region of interest" description="Disordered" evidence="4">
    <location>
        <begin position="186"/>
        <end position="216"/>
    </location>
</feature>